<dbReference type="EMBL" id="LT598484">
    <property type="protein sequence ID" value="SCV00224.1"/>
    <property type="molecule type" value="Genomic_DNA"/>
</dbReference>
<accession>A0A1G4K874</accession>
<evidence type="ECO:0000313" key="4">
    <source>
        <dbReference type="Proteomes" id="UP000191144"/>
    </source>
</evidence>
<dbReference type="SUPFAM" id="SSF47459">
    <property type="entry name" value="HLH, helix-loop-helix DNA-binding domain"/>
    <property type="match status" value="1"/>
</dbReference>
<feature type="region of interest" description="Disordered" evidence="1">
    <location>
        <begin position="44"/>
        <end position="73"/>
    </location>
</feature>
<dbReference type="Pfam" id="PF23179">
    <property type="entry name" value="bHLH_INO2"/>
    <property type="match status" value="1"/>
</dbReference>
<keyword evidence="4" id="KW-1185">Reference proteome</keyword>
<reference evidence="4" key="1">
    <citation type="submission" date="2016-03" db="EMBL/GenBank/DDBJ databases">
        <authorList>
            <person name="Devillers Hugo."/>
        </authorList>
    </citation>
    <scope>NUCLEOTIDE SEQUENCE [LARGE SCALE GENOMIC DNA]</scope>
</reference>
<gene>
    <name evidence="3" type="ORF">LAME_0G08372G</name>
</gene>
<dbReference type="GO" id="GO:0046983">
    <property type="term" value="F:protein dimerization activity"/>
    <property type="evidence" value="ECO:0007669"/>
    <property type="project" value="InterPro"/>
</dbReference>
<evidence type="ECO:0000256" key="1">
    <source>
        <dbReference type="SAM" id="MobiDB-lite"/>
    </source>
</evidence>
<evidence type="ECO:0000313" key="3">
    <source>
        <dbReference type="EMBL" id="SCV00224.1"/>
    </source>
</evidence>
<dbReference type="OrthoDB" id="3973009at2759"/>
<dbReference type="InterPro" id="IPR036638">
    <property type="entry name" value="HLH_DNA-bd_sf"/>
</dbReference>
<dbReference type="InterPro" id="IPR057071">
    <property type="entry name" value="bHLH_INO2"/>
</dbReference>
<protein>
    <submittedName>
        <fullName evidence="3">LAME_0G08372g1_1</fullName>
    </submittedName>
</protein>
<dbReference type="CDD" id="cd11388">
    <property type="entry name" value="bHLH_ScINO2_like"/>
    <property type="match status" value="1"/>
</dbReference>
<feature type="region of interest" description="Disordered" evidence="1">
    <location>
        <begin position="275"/>
        <end position="303"/>
    </location>
</feature>
<dbReference type="Proteomes" id="UP000191144">
    <property type="component" value="Chromosome G"/>
</dbReference>
<feature type="compositionally biased region" description="Basic and acidic residues" evidence="1">
    <location>
        <begin position="47"/>
        <end position="67"/>
    </location>
</feature>
<organism evidence="3 4">
    <name type="scientific">Lachancea meyersii CBS 8951</name>
    <dbReference type="NCBI Taxonomy" id="1266667"/>
    <lineage>
        <taxon>Eukaryota</taxon>
        <taxon>Fungi</taxon>
        <taxon>Dikarya</taxon>
        <taxon>Ascomycota</taxon>
        <taxon>Saccharomycotina</taxon>
        <taxon>Saccharomycetes</taxon>
        <taxon>Saccharomycetales</taxon>
        <taxon>Saccharomycetaceae</taxon>
        <taxon>Lachancea</taxon>
    </lineage>
</organism>
<name>A0A1G4K874_9SACH</name>
<proteinExistence type="predicted"/>
<feature type="domain" description="INO2 bHLH" evidence="2">
    <location>
        <begin position="236"/>
        <end position="335"/>
    </location>
</feature>
<evidence type="ECO:0000259" key="2">
    <source>
        <dbReference type="Pfam" id="PF23179"/>
    </source>
</evidence>
<sequence>MDSDNLLNVLDYDLDIDFETAYEMINNDDQLDKIHHNHNHNMPFESEMERWNTSETRGQKRNAEDRTNGAPTESVGLASLEHTRSAGLLSEFESSAIENFLDSLISIGEKNDSSWPRLPTFPWGKHEENNHLQKALGGLDDLESSGHSTHFGNSAMPSAGANTCRPNHEVSRDPHANVPVTAVHSSATANKEISITTTGQVADKNAPALLTYAPAILKSPEIIVLDSEIPSEVRNNPVKRKKWKHVALEKKRRNAIKEYFDDLVELIQFPRPAAGESITSQSEDTEEGFKSDRKKRIKKDRPTDKRIPKHVLLNYLIEDMNSVLQANRSLEETLKSHKLSQAA</sequence>
<dbReference type="AlphaFoldDB" id="A0A1G4K874"/>